<comment type="caution">
    <text evidence="1">The sequence shown here is derived from an EMBL/GenBank/DDBJ whole genome shotgun (WGS) entry which is preliminary data.</text>
</comment>
<gene>
    <name evidence="1" type="primary">RvY_07307</name>
    <name evidence="1" type="synonym">RvY_07307.2</name>
    <name evidence="1" type="ORF">RvY_07307-2</name>
</gene>
<dbReference type="EMBL" id="BDGG01000003">
    <property type="protein sequence ID" value="GAU95734.1"/>
    <property type="molecule type" value="Genomic_DNA"/>
</dbReference>
<protein>
    <submittedName>
        <fullName evidence="1">Uncharacterized protein</fullName>
    </submittedName>
</protein>
<evidence type="ECO:0000313" key="2">
    <source>
        <dbReference type="Proteomes" id="UP000186922"/>
    </source>
</evidence>
<keyword evidence="2" id="KW-1185">Reference proteome</keyword>
<proteinExistence type="predicted"/>
<dbReference type="Proteomes" id="UP000186922">
    <property type="component" value="Unassembled WGS sequence"/>
</dbReference>
<organism evidence="1 2">
    <name type="scientific">Ramazzottius varieornatus</name>
    <name type="common">Water bear</name>
    <name type="synonym">Tardigrade</name>
    <dbReference type="NCBI Taxonomy" id="947166"/>
    <lineage>
        <taxon>Eukaryota</taxon>
        <taxon>Metazoa</taxon>
        <taxon>Ecdysozoa</taxon>
        <taxon>Tardigrada</taxon>
        <taxon>Eutardigrada</taxon>
        <taxon>Parachela</taxon>
        <taxon>Hypsibioidea</taxon>
        <taxon>Ramazzottiidae</taxon>
        <taxon>Ramazzottius</taxon>
    </lineage>
</organism>
<evidence type="ECO:0000313" key="1">
    <source>
        <dbReference type="EMBL" id="GAU95734.1"/>
    </source>
</evidence>
<sequence>MLQGSTRQVRREFCGSSDGHSWSYLGRDEEECLFGLFCRPSRSTKPVKPTRHRGPGSPGFVRPPELPFQISSIFRECSCLPEQGFFPRTTSYIGKDEQVRFFICIVSDVCRDVEASVVVIESQHVDDVMREHWEIASSDHTIQLYVQNLALGYFSQDGCDHISLPSRRQKHGKL</sequence>
<accession>A0A1D1V1N0</accession>
<name>A0A1D1V1N0_RAMVA</name>
<reference evidence="1 2" key="1">
    <citation type="journal article" date="2016" name="Nat. Commun.">
        <title>Extremotolerant tardigrade genome and improved radiotolerance of human cultured cells by tardigrade-unique protein.</title>
        <authorList>
            <person name="Hashimoto T."/>
            <person name="Horikawa D.D."/>
            <person name="Saito Y."/>
            <person name="Kuwahara H."/>
            <person name="Kozuka-Hata H."/>
            <person name="Shin-I T."/>
            <person name="Minakuchi Y."/>
            <person name="Ohishi K."/>
            <person name="Motoyama A."/>
            <person name="Aizu T."/>
            <person name="Enomoto A."/>
            <person name="Kondo K."/>
            <person name="Tanaka S."/>
            <person name="Hara Y."/>
            <person name="Koshikawa S."/>
            <person name="Sagara H."/>
            <person name="Miura T."/>
            <person name="Yokobori S."/>
            <person name="Miyagawa K."/>
            <person name="Suzuki Y."/>
            <person name="Kubo T."/>
            <person name="Oyama M."/>
            <person name="Kohara Y."/>
            <person name="Fujiyama A."/>
            <person name="Arakawa K."/>
            <person name="Katayama T."/>
            <person name="Toyoda A."/>
            <person name="Kunieda T."/>
        </authorList>
    </citation>
    <scope>NUCLEOTIDE SEQUENCE [LARGE SCALE GENOMIC DNA]</scope>
    <source>
        <strain evidence="1 2">YOKOZUNA-1</strain>
    </source>
</reference>
<dbReference type="AlphaFoldDB" id="A0A1D1V1N0"/>